<protein>
    <submittedName>
        <fullName evidence="2">Uncharacterized protein</fullName>
    </submittedName>
</protein>
<evidence type="ECO:0000313" key="3">
    <source>
        <dbReference type="Proteomes" id="UP000276215"/>
    </source>
</evidence>
<dbReference type="EMBL" id="ML120438">
    <property type="protein sequence ID" value="RPA94377.1"/>
    <property type="molecule type" value="Genomic_DNA"/>
</dbReference>
<accession>A0A3N4JAN7</accession>
<name>A0A3N4JAN7_9PEZI</name>
<organism evidence="2 3">
    <name type="scientific">Choiromyces venosus 120613-1</name>
    <dbReference type="NCBI Taxonomy" id="1336337"/>
    <lineage>
        <taxon>Eukaryota</taxon>
        <taxon>Fungi</taxon>
        <taxon>Dikarya</taxon>
        <taxon>Ascomycota</taxon>
        <taxon>Pezizomycotina</taxon>
        <taxon>Pezizomycetes</taxon>
        <taxon>Pezizales</taxon>
        <taxon>Tuberaceae</taxon>
        <taxon>Choiromyces</taxon>
    </lineage>
</organism>
<feature type="compositionally biased region" description="Basic and acidic residues" evidence="1">
    <location>
        <begin position="9"/>
        <end position="18"/>
    </location>
</feature>
<reference evidence="2 3" key="1">
    <citation type="journal article" date="2018" name="Nat. Ecol. Evol.">
        <title>Pezizomycetes genomes reveal the molecular basis of ectomycorrhizal truffle lifestyle.</title>
        <authorList>
            <person name="Murat C."/>
            <person name="Payen T."/>
            <person name="Noel B."/>
            <person name="Kuo A."/>
            <person name="Morin E."/>
            <person name="Chen J."/>
            <person name="Kohler A."/>
            <person name="Krizsan K."/>
            <person name="Balestrini R."/>
            <person name="Da Silva C."/>
            <person name="Montanini B."/>
            <person name="Hainaut M."/>
            <person name="Levati E."/>
            <person name="Barry K.W."/>
            <person name="Belfiori B."/>
            <person name="Cichocki N."/>
            <person name="Clum A."/>
            <person name="Dockter R.B."/>
            <person name="Fauchery L."/>
            <person name="Guy J."/>
            <person name="Iotti M."/>
            <person name="Le Tacon F."/>
            <person name="Lindquist E.A."/>
            <person name="Lipzen A."/>
            <person name="Malagnac F."/>
            <person name="Mello A."/>
            <person name="Molinier V."/>
            <person name="Miyauchi S."/>
            <person name="Poulain J."/>
            <person name="Riccioni C."/>
            <person name="Rubini A."/>
            <person name="Sitrit Y."/>
            <person name="Splivallo R."/>
            <person name="Traeger S."/>
            <person name="Wang M."/>
            <person name="Zifcakova L."/>
            <person name="Wipf D."/>
            <person name="Zambonelli A."/>
            <person name="Paolocci F."/>
            <person name="Nowrousian M."/>
            <person name="Ottonello S."/>
            <person name="Baldrian P."/>
            <person name="Spatafora J.W."/>
            <person name="Henrissat B."/>
            <person name="Nagy L.G."/>
            <person name="Aury J.M."/>
            <person name="Wincker P."/>
            <person name="Grigoriev I.V."/>
            <person name="Bonfante P."/>
            <person name="Martin F.M."/>
        </authorList>
    </citation>
    <scope>NUCLEOTIDE SEQUENCE [LARGE SCALE GENOMIC DNA]</scope>
    <source>
        <strain evidence="2 3">120613-1</strain>
    </source>
</reference>
<sequence>MSFGFCDLDSSRSLEKSKPPTNPNTSYLESSPDEACPPSSPRGSHNRLLLAQLLHSNKHHPNNEQHRQEQLTPPPLHRAVQVLHFKLGE</sequence>
<proteinExistence type="predicted"/>
<evidence type="ECO:0000313" key="2">
    <source>
        <dbReference type="EMBL" id="RPA94377.1"/>
    </source>
</evidence>
<dbReference type="AlphaFoldDB" id="A0A3N4JAN7"/>
<dbReference type="Proteomes" id="UP000276215">
    <property type="component" value="Unassembled WGS sequence"/>
</dbReference>
<feature type="region of interest" description="Disordered" evidence="1">
    <location>
        <begin position="1"/>
        <end position="76"/>
    </location>
</feature>
<evidence type="ECO:0000256" key="1">
    <source>
        <dbReference type="SAM" id="MobiDB-lite"/>
    </source>
</evidence>
<gene>
    <name evidence="2" type="ORF">L873DRAFT_1439878</name>
</gene>
<keyword evidence="3" id="KW-1185">Reference proteome</keyword>